<evidence type="ECO:0000256" key="5">
    <source>
        <dbReference type="ARBA" id="ARBA00022692"/>
    </source>
</evidence>
<dbReference type="PANTHER" id="PTHR34803:SF2">
    <property type="entry name" value="PHOTOSYSTEM I REACTION CENTER SUBUNIT XI, CHLOROPLASTIC"/>
    <property type="match status" value="1"/>
</dbReference>
<protein>
    <recommendedName>
        <fullName evidence="3 11">Photosystem I reaction center subunit XI</fullName>
    </recommendedName>
    <alternativeName>
        <fullName evidence="9 11">PSI subunit V</fullName>
    </alternativeName>
    <alternativeName>
        <fullName evidence="10 11">PSI-L</fullName>
    </alternativeName>
</protein>
<proteinExistence type="inferred from homology"/>
<gene>
    <name evidence="11" type="primary">psaL</name>
    <name evidence="13" type="ORF">NJ959_08600</name>
</gene>
<evidence type="ECO:0000259" key="12">
    <source>
        <dbReference type="Pfam" id="PF02605"/>
    </source>
</evidence>
<comment type="caution">
    <text evidence="13">The sequence shown here is derived from an EMBL/GenBank/DDBJ whole genome shotgun (WGS) entry which is preliminary data.</text>
</comment>
<dbReference type="InterPro" id="IPR022980">
    <property type="entry name" value="PSI_suXI"/>
</dbReference>
<evidence type="ECO:0000256" key="11">
    <source>
        <dbReference type="HAMAP-Rule" id="MF_00447"/>
    </source>
</evidence>
<accession>A0AAE3KLH3</accession>
<dbReference type="Pfam" id="PF02605">
    <property type="entry name" value="PsaL"/>
    <property type="match status" value="1"/>
</dbReference>
<evidence type="ECO:0000256" key="10">
    <source>
        <dbReference type="ARBA" id="ARBA00033437"/>
    </source>
</evidence>
<keyword evidence="6 11" id="KW-0603">Photosystem I</keyword>
<dbReference type="InterPro" id="IPR003757">
    <property type="entry name" value="PSI_PsaL"/>
</dbReference>
<keyword evidence="8 11" id="KW-0472">Membrane</keyword>
<comment type="caution">
    <text evidence="11">Lacks conserved residue(s) required for the propagation of feature annotation.</text>
</comment>
<evidence type="ECO:0000256" key="6">
    <source>
        <dbReference type="ARBA" id="ARBA00022836"/>
    </source>
</evidence>
<reference evidence="13" key="1">
    <citation type="submission" date="2022-06" db="EMBL/GenBank/DDBJ databases">
        <title>New cyanobacteria of genus Symplocastrum in benthos of Lake Baikal.</title>
        <authorList>
            <person name="Sorokovikova E."/>
            <person name="Tikhonova I."/>
            <person name="Krasnopeev A."/>
            <person name="Evseev P."/>
            <person name="Gladkikh A."/>
            <person name="Belykh O."/>
        </authorList>
    </citation>
    <scope>NUCLEOTIDE SEQUENCE</scope>
    <source>
        <strain evidence="13">BBK-W-15</strain>
    </source>
</reference>
<evidence type="ECO:0000256" key="4">
    <source>
        <dbReference type="ARBA" id="ARBA00022531"/>
    </source>
</evidence>
<comment type="subcellular location">
    <subcellularLocation>
        <location evidence="11">Cellular thylakoid membrane</location>
        <topology evidence="11">Multi-pass membrane protein</topology>
    </subcellularLocation>
    <subcellularLocation>
        <location evidence="1">Membrane</location>
        <topology evidence="1">Multi-pass membrane protein</topology>
    </subcellularLocation>
</comment>
<feature type="domain" description="Photosystem I PsaL reaction centre subunit XI" evidence="12">
    <location>
        <begin position="3"/>
        <end position="145"/>
    </location>
</feature>
<evidence type="ECO:0000256" key="3">
    <source>
        <dbReference type="ARBA" id="ARBA00019514"/>
    </source>
</evidence>
<keyword evidence="11" id="KW-0793">Thylakoid</keyword>
<dbReference type="GO" id="GO:0015979">
    <property type="term" value="P:photosynthesis"/>
    <property type="evidence" value="ECO:0007669"/>
    <property type="project" value="UniProtKB-UniRule"/>
</dbReference>
<dbReference type="Gene3D" id="1.20.1240.10">
    <property type="entry name" value="Photosystem I PsaL, reaction centre subunit XI"/>
    <property type="match status" value="1"/>
</dbReference>
<name>A0AAE3KLH3_9CYAN</name>
<organism evidence="13 14">
    <name type="scientific">Limnofasciculus baicalensis BBK-W-15</name>
    <dbReference type="NCBI Taxonomy" id="2699891"/>
    <lineage>
        <taxon>Bacteria</taxon>
        <taxon>Bacillati</taxon>
        <taxon>Cyanobacteriota</taxon>
        <taxon>Cyanophyceae</taxon>
        <taxon>Coleofasciculales</taxon>
        <taxon>Coleofasciculaceae</taxon>
        <taxon>Limnofasciculus</taxon>
        <taxon>Limnofasciculus baicalensis</taxon>
    </lineage>
</organism>
<evidence type="ECO:0000256" key="9">
    <source>
        <dbReference type="ARBA" id="ARBA00032768"/>
    </source>
</evidence>
<evidence type="ECO:0000256" key="7">
    <source>
        <dbReference type="ARBA" id="ARBA00022989"/>
    </source>
</evidence>
<feature type="transmembrane region" description="Helical" evidence="11">
    <location>
        <begin position="71"/>
        <end position="93"/>
    </location>
</feature>
<keyword evidence="5 11" id="KW-0812">Transmembrane</keyword>
<evidence type="ECO:0000313" key="13">
    <source>
        <dbReference type="EMBL" id="MCP2728535.1"/>
    </source>
</evidence>
<sequence>MDVVHHAGDPLVGDLATPVNSSPFVKAFINGLPAYRSGLSVYRRGLEVGMAHGYFLYGPFAVLGPLRMTDYGATAGLLASVGLVIVLTVALSLHGAARKGNPSACATVPVAPAEFGTKEGWAEFASGFFVGGCSGAFFAYLLCLTPHVVPLQSVINGVWSVH</sequence>
<dbReference type="GO" id="GO:0031676">
    <property type="term" value="C:plasma membrane-derived thylakoid membrane"/>
    <property type="evidence" value="ECO:0007669"/>
    <property type="project" value="UniProtKB-SubCell"/>
</dbReference>
<evidence type="ECO:0000256" key="1">
    <source>
        <dbReference type="ARBA" id="ARBA00004141"/>
    </source>
</evidence>
<keyword evidence="4 11" id="KW-0602">Photosynthesis</keyword>
<dbReference type="GO" id="GO:0009538">
    <property type="term" value="C:photosystem I reaction center"/>
    <property type="evidence" value="ECO:0007669"/>
    <property type="project" value="InterPro"/>
</dbReference>
<keyword evidence="7 11" id="KW-1133">Transmembrane helix</keyword>
<dbReference type="HAMAP" id="MF_00447">
    <property type="entry name" value="PSI_PsaL"/>
    <property type="match status" value="1"/>
</dbReference>
<comment type="similarity">
    <text evidence="2 11">Belongs to the PsaL family.</text>
</comment>
<dbReference type="AlphaFoldDB" id="A0AAE3KLH3"/>
<dbReference type="Proteomes" id="UP001204953">
    <property type="component" value="Unassembled WGS sequence"/>
</dbReference>
<evidence type="ECO:0000313" key="14">
    <source>
        <dbReference type="Proteomes" id="UP001204953"/>
    </source>
</evidence>
<evidence type="ECO:0000256" key="8">
    <source>
        <dbReference type="ARBA" id="ARBA00023136"/>
    </source>
</evidence>
<evidence type="ECO:0000256" key="2">
    <source>
        <dbReference type="ARBA" id="ARBA00008820"/>
    </source>
</evidence>
<dbReference type="PANTHER" id="PTHR34803">
    <property type="entry name" value="PHOTOSYSTEM I REACTION CENTER SUBUNIT XI, CHLOROPLASTIC"/>
    <property type="match status" value="1"/>
</dbReference>
<dbReference type="InterPro" id="IPR036592">
    <property type="entry name" value="PSI_PsaL_sf"/>
</dbReference>
<dbReference type="SUPFAM" id="SSF81568">
    <property type="entry name" value="Photosystem I reaction center subunit XI, PsaL"/>
    <property type="match status" value="1"/>
</dbReference>
<keyword evidence="14" id="KW-1185">Reference proteome</keyword>
<dbReference type="EMBL" id="JAMZMM010000060">
    <property type="protein sequence ID" value="MCP2728535.1"/>
    <property type="molecule type" value="Genomic_DNA"/>
</dbReference>